<dbReference type="Proteomes" id="UP000203203">
    <property type="component" value="Segment"/>
</dbReference>
<keyword evidence="2" id="KW-1185">Reference proteome</keyword>
<dbReference type="GeneID" id="26632681"/>
<dbReference type="EMBL" id="KM434186">
    <property type="protein sequence ID" value="AIW01807.1"/>
    <property type="molecule type" value="Genomic_DNA"/>
</dbReference>
<reference evidence="2" key="1">
    <citation type="submission" date="2014-08" db="EMBL/GenBank/DDBJ databases">
        <authorList>
            <person name="Gozdek A."/>
            <person name="Dabrowski K."/>
            <person name="Lobocka M."/>
        </authorList>
    </citation>
    <scope>NUCLEOTIDE SEQUENCE [LARGE SCALE GENOMIC DNA]</scope>
</reference>
<evidence type="ECO:0000313" key="1">
    <source>
        <dbReference type="EMBL" id="AIW01807.1"/>
    </source>
</evidence>
<dbReference type="KEGG" id="vg:26632681"/>
<evidence type="ECO:0000313" key="2">
    <source>
        <dbReference type="Proteomes" id="UP000203203"/>
    </source>
</evidence>
<accession>A0A0K0L9K3</accession>
<name>A0A0K0L9K3_9CAUD</name>
<gene>
    <name evidence="1" type="ORF">vB_PaeM_PS2400105</name>
</gene>
<sequence length="91" mass="10371">MAQSNTLVLNDMHNVYVLRLPSVYFGKDIPETMKEDFKHWKGQLHAIAQGTQNSLMLPSTTDPESRQPLFDFQILPRKTEQAAPSTITIQN</sequence>
<dbReference type="RefSeq" id="YP_009206067.1">
    <property type="nucleotide sequence ID" value="NC_028882.1"/>
</dbReference>
<organism evidence="1 2">
    <name type="scientific">Pseudomonas phage vB_PaeM_PS24</name>
    <dbReference type="NCBI Taxonomy" id="1542092"/>
    <lineage>
        <taxon>Viruses</taxon>
        <taxon>Duplodnaviria</taxon>
        <taxon>Heunggongvirae</taxon>
        <taxon>Uroviricota</taxon>
        <taxon>Caudoviricetes</taxon>
        <taxon>Vandenendeviridae</taxon>
        <taxon>Nankokuvirus</taxon>
        <taxon>Nankokuvirus PS24</taxon>
    </lineage>
</organism>
<protein>
    <submittedName>
        <fullName evidence="1">Uncharacterized protein</fullName>
    </submittedName>
</protein>
<proteinExistence type="predicted"/>